<reference evidence="4" key="1">
    <citation type="submission" date="2016-01" db="EMBL/GenBank/DDBJ databases">
        <authorList>
            <person name="Mitreva M."/>
            <person name="Pepin K.H."/>
            <person name="Mihindukulasuriya K.A."/>
            <person name="Fulton R."/>
            <person name="Fronick C."/>
            <person name="O'Laughlin M."/>
            <person name="Miner T."/>
            <person name="Herter B."/>
            <person name="Rosa B.A."/>
            <person name="Cordes M."/>
            <person name="Tomlinson C."/>
            <person name="Wollam A."/>
            <person name="Palsikar V.B."/>
            <person name="Mardis E.R."/>
            <person name="Wilson R.K."/>
        </authorList>
    </citation>
    <scope>NUCLEOTIDE SEQUENCE [LARGE SCALE GENOMIC DNA]</scope>
    <source>
        <strain evidence="4">DNF00729</strain>
    </source>
</reference>
<comment type="caution">
    <text evidence="3">The sequence shown here is derived from an EMBL/GenBank/DDBJ whole genome shotgun (WGS) entry which is preliminary data.</text>
</comment>
<dbReference type="STRING" id="755172.HMPREF1863_01011"/>
<dbReference type="Proteomes" id="UP000070442">
    <property type="component" value="Unassembled WGS sequence"/>
</dbReference>
<dbReference type="RefSeq" id="WP_068367871.1">
    <property type="nucleotide sequence ID" value="NZ_CAMYBE010000004.1"/>
</dbReference>
<feature type="transmembrane region" description="Helical" evidence="1">
    <location>
        <begin position="92"/>
        <end position="111"/>
    </location>
</feature>
<evidence type="ECO:0000313" key="3">
    <source>
        <dbReference type="EMBL" id="KXB66629.1"/>
    </source>
</evidence>
<evidence type="ECO:0000313" key="4">
    <source>
        <dbReference type="Proteomes" id="UP000070442"/>
    </source>
</evidence>
<name>A0A134AG14_9FIRM</name>
<sequence>MNRILSILSVLSCFFLLFSFSTEAVSQNQNYYVEQMEQNGIPAVTGKSLDTLAEISTALRQYLKEGERGTLAPYFSESEIDHMVDVYALFKLMRSVSMFAIAILAVSFFALSRRIGWRGALKMTGSSAMAILAILVLFSIIVAMNFHRAWFKFHQIFFSNNLWLMDPKKDLMIQMLPEPFFFGMVKRIGATMLLGLIGLSGLFFIKGDSNEIK</sequence>
<proteinExistence type="predicted"/>
<organism evidence="3 4">
    <name type="scientific">Aedoeadaptatus coxii</name>
    <dbReference type="NCBI Taxonomy" id="755172"/>
    <lineage>
        <taxon>Bacteria</taxon>
        <taxon>Bacillati</taxon>
        <taxon>Bacillota</taxon>
        <taxon>Tissierellia</taxon>
        <taxon>Tissierellales</taxon>
        <taxon>Peptoniphilaceae</taxon>
        <taxon>Aedoeadaptatus</taxon>
    </lineage>
</organism>
<feature type="signal peptide" evidence="2">
    <location>
        <begin position="1"/>
        <end position="24"/>
    </location>
</feature>
<keyword evidence="1" id="KW-0812">Transmembrane</keyword>
<dbReference type="Pfam" id="PF07314">
    <property type="entry name" value="Lit"/>
    <property type="match status" value="1"/>
</dbReference>
<dbReference type="AlphaFoldDB" id="A0A134AG14"/>
<evidence type="ECO:0000256" key="1">
    <source>
        <dbReference type="SAM" id="Phobius"/>
    </source>
</evidence>
<keyword evidence="1" id="KW-1133">Transmembrane helix</keyword>
<keyword evidence="4" id="KW-1185">Reference proteome</keyword>
<feature type="transmembrane region" description="Helical" evidence="1">
    <location>
        <begin position="180"/>
        <end position="205"/>
    </location>
</feature>
<dbReference type="InterPro" id="IPR010178">
    <property type="entry name" value="Lit"/>
</dbReference>
<keyword evidence="1" id="KW-0472">Membrane</keyword>
<dbReference type="OrthoDB" id="9813051at2"/>
<gene>
    <name evidence="3" type="ORF">HMPREF1863_01011</name>
</gene>
<keyword evidence="2" id="KW-0732">Signal</keyword>
<dbReference type="NCBIfam" id="TIGR01906">
    <property type="entry name" value="integ_TIGR01906"/>
    <property type="match status" value="1"/>
</dbReference>
<feature type="chain" id="PRO_5038368891" evidence="2">
    <location>
        <begin position="25"/>
        <end position="213"/>
    </location>
</feature>
<evidence type="ECO:0000256" key="2">
    <source>
        <dbReference type="SAM" id="SignalP"/>
    </source>
</evidence>
<accession>A0A134AG14</accession>
<feature type="transmembrane region" description="Helical" evidence="1">
    <location>
        <begin position="123"/>
        <end position="144"/>
    </location>
</feature>
<protein>
    <submittedName>
        <fullName evidence="3">TIGR01906 family protein</fullName>
    </submittedName>
</protein>
<dbReference type="PATRIC" id="fig|755172.3.peg.970"/>
<dbReference type="EMBL" id="LSDG01000027">
    <property type="protein sequence ID" value="KXB66629.1"/>
    <property type="molecule type" value="Genomic_DNA"/>
</dbReference>